<feature type="transmembrane region" description="Helical" evidence="1">
    <location>
        <begin position="138"/>
        <end position="159"/>
    </location>
</feature>
<dbReference type="Proteomes" id="UP001489509">
    <property type="component" value="Unassembled WGS sequence"/>
</dbReference>
<keyword evidence="1" id="KW-0472">Membrane</keyword>
<evidence type="ECO:0000313" key="2">
    <source>
        <dbReference type="EMBL" id="MEQ2439917.1"/>
    </source>
</evidence>
<dbReference type="RefSeq" id="WP_349218200.1">
    <property type="nucleotide sequence ID" value="NZ_JBBMFD010000003.1"/>
</dbReference>
<feature type="transmembrane region" description="Helical" evidence="1">
    <location>
        <begin position="179"/>
        <end position="198"/>
    </location>
</feature>
<keyword evidence="1" id="KW-1133">Transmembrane helix</keyword>
<organism evidence="2 3">
    <name type="scientific">Solibaculum intestinale</name>
    <dbReference type="NCBI Taxonomy" id="3133165"/>
    <lineage>
        <taxon>Bacteria</taxon>
        <taxon>Bacillati</taxon>
        <taxon>Bacillota</taxon>
        <taxon>Clostridia</taxon>
        <taxon>Eubacteriales</taxon>
        <taxon>Oscillospiraceae</taxon>
        <taxon>Solibaculum</taxon>
    </lineage>
</organism>
<name>A0ABV1DXZ0_9FIRM</name>
<feature type="transmembrane region" description="Helical" evidence="1">
    <location>
        <begin position="6"/>
        <end position="30"/>
    </location>
</feature>
<feature type="transmembrane region" description="Helical" evidence="1">
    <location>
        <begin position="42"/>
        <end position="66"/>
    </location>
</feature>
<comment type="caution">
    <text evidence="2">The sequence shown here is derived from an EMBL/GenBank/DDBJ whole genome shotgun (WGS) entry which is preliminary data.</text>
</comment>
<keyword evidence="1" id="KW-0812">Transmembrane</keyword>
<proteinExistence type="predicted"/>
<protein>
    <recommendedName>
        <fullName evidence="4">Electron transport complex protein RnfA</fullName>
    </recommendedName>
</protein>
<feature type="transmembrane region" description="Helical" evidence="1">
    <location>
        <begin position="108"/>
        <end position="126"/>
    </location>
</feature>
<gene>
    <name evidence="2" type="ORF">WMO26_03640</name>
</gene>
<accession>A0ABV1DXZ0</accession>
<evidence type="ECO:0000256" key="1">
    <source>
        <dbReference type="SAM" id="Phobius"/>
    </source>
</evidence>
<dbReference type="EMBL" id="JBBMFD010000003">
    <property type="protein sequence ID" value="MEQ2439917.1"/>
    <property type="molecule type" value="Genomic_DNA"/>
</dbReference>
<reference evidence="2 3" key="1">
    <citation type="submission" date="2024-03" db="EMBL/GenBank/DDBJ databases">
        <title>Human intestinal bacterial collection.</title>
        <authorList>
            <person name="Pauvert C."/>
            <person name="Hitch T.C.A."/>
            <person name="Clavel T."/>
        </authorList>
    </citation>
    <scope>NUCLEOTIDE SEQUENCE [LARGE SCALE GENOMIC DNA]</scope>
    <source>
        <strain evidence="2 3">CLA-JM-H44</strain>
    </source>
</reference>
<evidence type="ECO:0008006" key="4">
    <source>
        <dbReference type="Google" id="ProtNLM"/>
    </source>
</evidence>
<sequence>MTFPTAFLPVALFAGLLRSLLFAGAGLDTALIGARTPRRIPLLAGLLLLFTLPATLLEAGLIRPYLTGLGNYLPMLEAALFVAVNGVLFAVGMLLLSKKRPALLENLCPELCAAAWNALVLGIFMGGEASYTTDLGGAVLTVIFGCLAFLAASCLLIPVERLSNSPRVPKAFRGLPAQFLYISMICLALAGFAFGVPAQ</sequence>
<feature type="transmembrane region" description="Helical" evidence="1">
    <location>
        <begin position="78"/>
        <end position="96"/>
    </location>
</feature>
<keyword evidence="3" id="KW-1185">Reference proteome</keyword>
<evidence type="ECO:0000313" key="3">
    <source>
        <dbReference type="Proteomes" id="UP001489509"/>
    </source>
</evidence>